<reference evidence="1" key="1">
    <citation type="journal article" date="2019" name="Sci. Rep.">
        <title>Draft genome of Tanacetum cinerariifolium, the natural source of mosquito coil.</title>
        <authorList>
            <person name="Yamashiro T."/>
            <person name="Shiraishi A."/>
            <person name="Satake H."/>
            <person name="Nakayama K."/>
        </authorList>
    </citation>
    <scope>NUCLEOTIDE SEQUENCE</scope>
</reference>
<gene>
    <name evidence="1" type="ORF">Tci_888575</name>
</gene>
<dbReference type="AlphaFoldDB" id="A0A699U5K1"/>
<organism evidence="1">
    <name type="scientific">Tanacetum cinerariifolium</name>
    <name type="common">Dalmatian daisy</name>
    <name type="synonym">Chrysanthemum cinerariifolium</name>
    <dbReference type="NCBI Taxonomy" id="118510"/>
    <lineage>
        <taxon>Eukaryota</taxon>
        <taxon>Viridiplantae</taxon>
        <taxon>Streptophyta</taxon>
        <taxon>Embryophyta</taxon>
        <taxon>Tracheophyta</taxon>
        <taxon>Spermatophyta</taxon>
        <taxon>Magnoliopsida</taxon>
        <taxon>eudicotyledons</taxon>
        <taxon>Gunneridae</taxon>
        <taxon>Pentapetalae</taxon>
        <taxon>asterids</taxon>
        <taxon>campanulids</taxon>
        <taxon>Asterales</taxon>
        <taxon>Asteraceae</taxon>
        <taxon>Asteroideae</taxon>
        <taxon>Anthemideae</taxon>
        <taxon>Anthemidinae</taxon>
        <taxon>Tanacetum</taxon>
    </lineage>
</organism>
<protein>
    <recommendedName>
        <fullName evidence="2">Reverse transcriptase domain-containing protein</fullName>
    </recommendedName>
</protein>
<evidence type="ECO:0000313" key="1">
    <source>
        <dbReference type="EMBL" id="GFD16606.1"/>
    </source>
</evidence>
<sequence>HHGFSELHQLDMFYNALNSKDQDSLNSTVGGSFLDKIPRDCLSIIESKSKVHYSCDNPIVAKMSTNAFTSGVSPDVDELKDMVKALLLDNLRLKSISCSCESSRGKLCYLRWCPFLQHFSSHQWQRLP</sequence>
<name>A0A699U5K1_TANCI</name>
<feature type="non-terminal residue" evidence="1">
    <location>
        <position position="1"/>
    </location>
</feature>
<proteinExistence type="predicted"/>
<comment type="caution">
    <text evidence="1">The sequence shown here is derived from an EMBL/GenBank/DDBJ whole genome shotgun (WGS) entry which is preliminary data.</text>
</comment>
<evidence type="ECO:0008006" key="2">
    <source>
        <dbReference type="Google" id="ProtNLM"/>
    </source>
</evidence>
<accession>A0A699U5K1</accession>
<dbReference type="EMBL" id="BKCJ011294437">
    <property type="protein sequence ID" value="GFD16606.1"/>
    <property type="molecule type" value="Genomic_DNA"/>
</dbReference>